<evidence type="ECO:0000256" key="4">
    <source>
        <dbReference type="ARBA" id="ARBA00022840"/>
    </source>
</evidence>
<evidence type="ECO:0000256" key="6">
    <source>
        <dbReference type="ARBA" id="ARBA00023146"/>
    </source>
</evidence>
<dbReference type="FunFam" id="3.40.50.620:FF:000045">
    <property type="entry name" value="Glutamate--tRNA ligase, mitochondrial"/>
    <property type="match status" value="1"/>
</dbReference>
<evidence type="ECO:0000259" key="8">
    <source>
        <dbReference type="Pfam" id="PF00749"/>
    </source>
</evidence>
<evidence type="ECO:0000256" key="1">
    <source>
        <dbReference type="ARBA" id="ARBA00007894"/>
    </source>
</evidence>
<feature type="short sequence motif" description="'HIGH' region" evidence="7">
    <location>
        <begin position="17"/>
        <end position="27"/>
    </location>
</feature>
<comment type="subunit">
    <text evidence="7">Monomer.</text>
</comment>
<reference evidence="10 11" key="1">
    <citation type="submission" date="2017-09" db="EMBL/GenBank/DDBJ databases">
        <title>Depth-based differentiation of microbial function through sediment-hosted aquifers and enrichment of novel symbionts in the deep terrestrial subsurface.</title>
        <authorList>
            <person name="Probst A.J."/>
            <person name="Ladd B."/>
            <person name="Jarett J.K."/>
            <person name="Geller-Mcgrath D.E."/>
            <person name="Sieber C.M."/>
            <person name="Emerson J.B."/>
            <person name="Anantharaman K."/>
            <person name="Thomas B.C."/>
            <person name="Malmstrom R."/>
            <person name="Stieglmeier M."/>
            <person name="Klingl A."/>
            <person name="Woyke T."/>
            <person name="Ryan C.M."/>
            <person name="Banfield J.F."/>
        </authorList>
    </citation>
    <scope>NUCLEOTIDE SEQUENCE [LARGE SCALE GENOMIC DNA]</scope>
    <source>
        <strain evidence="10">CG11_big_fil_rev_8_21_14_0_20_35_11</strain>
    </source>
</reference>
<protein>
    <recommendedName>
        <fullName evidence="7">Glutamate--tRNA ligase</fullName>
        <ecNumber evidence="7">6.1.1.17</ecNumber>
    </recommendedName>
    <alternativeName>
        <fullName evidence="7">Glutamyl-tRNA synthetase</fullName>
        <shortName evidence="7">GluRS</shortName>
    </alternativeName>
</protein>
<dbReference type="PANTHER" id="PTHR43311">
    <property type="entry name" value="GLUTAMATE--TRNA LIGASE"/>
    <property type="match status" value="1"/>
</dbReference>
<dbReference type="GO" id="GO:0006424">
    <property type="term" value="P:glutamyl-tRNA aminoacylation"/>
    <property type="evidence" value="ECO:0007669"/>
    <property type="project" value="UniProtKB-UniRule"/>
</dbReference>
<comment type="similarity">
    <text evidence="1 7">Belongs to the class-I aminoacyl-tRNA synthetase family. Glutamate--tRNA ligase type 1 subfamily.</text>
</comment>
<dbReference type="Proteomes" id="UP000231139">
    <property type="component" value="Unassembled WGS sequence"/>
</dbReference>
<dbReference type="HAMAP" id="MF_00022">
    <property type="entry name" value="Glu_tRNA_synth_type1"/>
    <property type="match status" value="1"/>
</dbReference>
<dbReference type="PANTHER" id="PTHR43311:SF2">
    <property type="entry name" value="GLUTAMATE--TRNA LIGASE, MITOCHONDRIAL-RELATED"/>
    <property type="match status" value="1"/>
</dbReference>
<dbReference type="InterPro" id="IPR001412">
    <property type="entry name" value="aa-tRNA-synth_I_CS"/>
</dbReference>
<dbReference type="GO" id="GO:0005524">
    <property type="term" value="F:ATP binding"/>
    <property type="evidence" value="ECO:0007669"/>
    <property type="project" value="UniProtKB-UniRule"/>
</dbReference>
<feature type="binding site" evidence="7">
    <location>
        <position position="277"/>
    </location>
    <ligand>
        <name>ATP</name>
        <dbReference type="ChEBI" id="CHEBI:30616"/>
    </ligand>
</feature>
<dbReference type="GO" id="GO:0008270">
    <property type="term" value="F:zinc ion binding"/>
    <property type="evidence" value="ECO:0007669"/>
    <property type="project" value="InterPro"/>
</dbReference>
<feature type="domain" description="Aminoacyl-tRNA synthetase class I anticodon-binding" evidence="9">
    <location>
        <begin position="388"/>
        <end position="527"/>
    </location>
</feature>
<dbReference type="InterPro" id="IPR020058">
    <property type="entry name" value="Glu/Gln-tRNA-synth_Ib_cat-dom"/>
</dbReference>
<keyword evidence="6 7" id="KW-0030">Aminoacyl-tRNA synthetase</keyword>
<dbReference type="GO" id="GO:0000049">
    <property type="term" value="F:tRNA binding"/>
    <property type="evidence" value="ECO:0007669"/>
    <property type="project" value="InterPro"/>
</dbReference>
<dbReference type="SUPFAM" id="SSF48163">
    <property type="entry name" value="An anticodon-binding domain of class I aminoacyl-tRNA synthetases"/>
    <property type="match status" value="1"/>
</dbReference>
<evidence type="ECO:0000256" key="2">
    <source>
        <dbReference type="ARBA" id="ARBA00022598"/>
    </source>
</evidence>
<gene>
    <name evidence="7" type="primary">gltX</name>
    <name evidence="10" type="ORF">COV62_00935</name>
</gene>
<keyword evidence="4 7" id="KW-0067">ATP-binding</keyword>
<dbReference type="PROSITE" id="PS00178">
    <property type="entry name" value="AA_TRNA_LIGASE_I"/>
    <property type="match status" value="1"/>
</dbReference>
<dbReference type="Gene3D" id="3.40.50.620">
    <property type="entry name" value="HUPs"/>
    <property type="match status" value="1"/>
</dbReference>
<keyword evidence="3 7" id="KW-0547">Nucleotide-binding</keyword>
<evidence type="ECO:0000313" key="10">
    <source>
        <dbReference type="EMBL" id="PIR02638.1"/>
    </source>
</evidence>
<keyword evidence="5 7" id="KW-0648">Protein biosynthesis</keyword>
<comment type="function">
    <text evidence="7">Catalyzes the attachment of glutamate to tRNA(Glu) in a two-step reaction: glutamate is first activated by ATP to form Glu-AMP and then transferred to the acceptor end of tRNA(Glu).</text>
</comment>
<dbReference type="SUPFAM" id="SSF52374">
    <property type="entry name" value="Nucleotidylyl transferase"/>
    <property type="match status" value="1"/>
</dbReference>
<comment type="caution">
    <text evidence="7">Lacks conserved residue(s) required for the propagation of feature annotation.</text>
</comment>
<dbReference type="GO" id="GO:0005829">
    <property type="term" value="C:cytosol"/>
    <property type="evidence" value="ECO:0007669"/>
    <property type="project" value="TreeGrafter"/>
</dbReference>
<dbReference type="EMBL" id="PCWK01000020">
    <property type="protein sequence ID" value="PIR02638.1"/>
    <property type="molecule type" value="Genomic_DNA"/>
</dbReference>
<dbReference type="InterPro" id="IPR004527">
    <property type="entry name" value="Glu-tRNA-ligase_bac/mito"/>
</dbReference>
<dbReference type="InterPro" id="IPR049940">
    <property type="entry name" value="GluQ/Sye"/>
</dbReference>
<feature type="domain" description="Glutamyl/glutaminyl-tRNA synthetase class Ib catalytic" evidence="8">
    <location>
        <begin position="11"/>
        <end position="343"/>
    </location>
</feature>
<evidence type="ECO:0000256" key="5">
    <source>
        <dbReference type="ARBA" id="ARBA00022917"/>
    </source>
</evidence>
<feature type="short sequence motif" description="'KMSKS' region" evidence="7">
    <location>
        <begin position="274"/>
        <end position="278"/>
    </location>
</feature>
<evidence type="ECO:0000313" key="11">
    <source>
        <dbReference type="Proteomes" id="UP000231139"/>
    </source>
</evidence>
<evidence type="ECO:0000256" key="7">
    <source>
        <dbReference type="HAMAP-Rule" id="MF_00022"/>
    </source>
</evidence>
<organism evidence="10 11">
    <name type="scientific">Candidatus Nealsonbacteria bacterium CG11_big_fil_rev_8_21_14_0_20_35_11</name>
    <dbReference type="NCBI Taxonomy" id="1974713"/>
    <lineage>
        <taxon>Bacteria</taxon>
        <taxon>Candidatus Nealsoniibacteriota</taxon>
    </lineage>
</organism>
<dbReference type="Gene3D" id="1.10.10.350">
    <property type="match status" value="1"/>
</dbReference>
<dbReference type="InterPro" id="IPR000924">
    <property type="entry name" value="Glu/Gln-tRNA-synth"/>
</dbReference>
<comment type="subcellular location">
    <subcellularLocation>
        <location evidence="7">Cytoplasm</location>
    </subcellularLocation>
</comment>
<dbReference type="InterPro" id="IPR014729">
    <property type="entry name" value="Rossmann-like_a/b/a_fold"/>
</dbReference>
<dbReference type="GO" id="GO:0004818">
    <property type="term" value="F:glutamate-tRNA ligase activity"/>
    <property type="evidence" value="ECO:0007669"/>
    <property type="project" value="UniProtKB-UniRule"/>
</dbReference>
<keyword evidence="7" id="KW-0963">Cytoplasm</keyword>
<dbReference type="CDD" id="cd00808">
    <property type="entry name" value="GluRS_core"/>
    <property type="match status" value="1"/>
</dbReference>
<dbReference type="Pfam" id="PF19269">
    <property type="entry name" value="Anticodon_2"/>
    <property type="match status" value="1"/>
</dbReference>
<comment type="catalytic activity">
    <reaction evidence="7">
        <text>tRNA(Glu) + L-glutamate + ATP = L-glutamyl-tRNA(Glu) + AMP + diphosphate</text>
        <dbReference type="Rhea" id="RHEA:23540"/>
        <dbReference type="Rhea" id="RHEA-COMP:9663"/>
        <dbReference type="Rhea" id="RHEA-COMP:9680"/>
        <dbReference type="ChEBI" id="CHEBI:29985"/>
        <dbReference type="ChEBI" id="CHEBI:30616"/>
        <dbReference type="ChEBI" id="CHEBI:33019"/>
        <dbReference type="ChEBI" id="CHEBI:78442"/>
        <dbReference type="ChEBI" id="CHEBI:78520"/>
        <dbReference type="ChEBI" id="CHEBI:456215"/>
        <dbReference type="EC" id="6.1.1.17"/>
    </reaction>
</comment>
<sequence>MSASPKPLKNIRVRFAPSPTGPLHMGGVRTALFNYLFAKKYGGRFILRIEDTDPQRSKKEWENDLLKSLEWLGILWDEGPCPSFILEKSRGIADSSSYIGDYGPYRQSERKEVYVKYLKRLVEEEKAYYCFCSKEELEAYKEYLMSIGQPPIYQGRCRNLSKEKVNAYLRQKRPFVIRFKTPSAQKIIFEDLVRGKIEFDSSLLGDFVIAKDFYTPLYNFSCAVDDFEMGISHIIRGEEHISNTPKQILLQKALSFPQLEYAHLPLILGPDRKKLSKRHGAASISDWRNKGYLPKALINFIAFLGWNPGTEKETYSLSELIEDFSIEKIQKGGAIFDINKLDWLNGIYVRKKSADQVTQMCLPYLENAGLLGKTEKTIKSEEELLPVSCFLITKTGEEVSQDKIEKIISLYQERLRKFSDITSLIDFFFVESLEYEKGLLKWKNMSDRDTIKSLDKCYKILSKIKEQEFNKESIEKSLLKQAEKMQNRGYLLWPLRVALTGKQASAGPFEIAEILGKEKTLKRIKKAKEKIK</sequence>
<dbReference type="InterPro" id="IPR020751">
    <property type="entry name" value="aa-tRNA-synth_I_codon-bd_sub2"/>
</dbReference>
<dbReference type="Pfam" id="PF00749">
    <property type="entry name" value="tRNA-synt_1c"/>
    <property type="match status" value="1"/>
</dbReference>
<proteinExistence type="inferred from homology"/>
<evidence type="ECO:0000256" key="3">
    <source>
        <dbReference type="ARBA" id="ARBA00022741"/>
    </source>
</evidence>
<evidence type="ECO:0000259" key="9">
    <source>
        <dbReference type="Pfam" id="PF19269"/>
    </source>
</evidence>
<dbReference type="PRINTS" id="PR00987">
    <property type="entry name" value="TRNASYNTHGLU"/>
</dbReference>
<dbReference type="InterPro" id="IPR045462">
    <property type="entry name" value="aa-tRNA-synth_I_cd-bd"/>
</dbReference>
<dbReference type="AlphaFoldDB" id="A0A2H0N173"/>
<dbReference type="InterPro" id="IPR008925">
    <property type="entry name" value="aa_tRNA-synth_I_cd-bd_sf"/>
</dbReference>
<dbReference type="NCBIfam" id="TIGR00464">
    <property type="entry name" value="gltX_bact"/>
    <property type="match status" value="1"/>
</dbReference>
<keyword evidence="2 7" id="KW-0436">Ligase</keyword>
<dbReference type="EC" id="6.1.1.17" evidence="7"/>
<name>A0A2H0N173_9BACT</name>
<comment type="caution">
    <text evidence="10">The sequence shown here is derived from an EMBL/GenBank/DDBJ whole genome shotgun (WGS) entry which is preliminary data.</text>
</comment>
<accession>A0A2H0N173</accession>
<dbReference type="InterPro" id="IPR033910">
    <property type="entry name" value="GluRS_core"/>
</dbReference>